<dbReference type="AlphaFoldDB" id="A0AAJ0DHS7"/>
<evidence type="ECO:0000313" key="3">
    <source>
        <dbReference type="Proteomes" id="UP001271007"/>
    </source>
</evidence>
<dbReference type="InterPro" id="IPR011009">
    <property type="entry name" value="Kinase-like_dom_sf"/>
</dbReference>
<sequence>MKTASKLSFPSRKAAYERFAAHAPPASILKYYGLHENLPAGIVLERATNQNVFTCLWRVRQRHATPPNDATLFRWAGQAADALAFAHSLNIFNCDIHCVNFFLDEGLKLKVGDRAGASIDGSTSHSLYRLRHRLFEADGTDVARVRGAAPAMEIFALGTAIYYMITGHDPWPEFREPEDREEIKRKIITKDFLATSRDICRRCWHVEFQTMTEVKLAIETERDSNPKVSRMHKLT</sequence>
<dbReference type="EMBL" id="JAWDJX010000031">
    <property type="protein sequence ID" value="KAK3050535.1"/>
    <property type="molecule type" value="Genomic_DNA"/>
</dbReference>
<accession>A0AAJ0DHS7</accession>
<evidence type="ECO:0000313" key="2">
    <source>
        <dbReference type="EMBL" id="KAK3050535.1"/>
    </source>
</evidence>
<comment type="caution">
    <text evidence="2">The sequence shown here is derived from an EMBL/GenBank/DDBJ whole genome shotgun (WGS) entry which is preliminary data.</text>
</comment>
<dbReference type="InterPro" id="IPR000719">
    <property type="entry name" value="Prot_kinase_dom"/>
</dbReference>
<proteinExistence type="predicted"/>
<name>A0AAJ0DHS7_9PEZI</name>
<keyword evidence="3" id="KW-1185">Reference proteome</keyword>
<evidence type="ECO:0000259" key="1">
    <source>
        <dbReference type="PROSITE" id="PS50011"/>
    </source>
</evidence>
<dbReference type="Pfam" id="PF00069">
    <property type="entry name" value="Pkinase"/>
    <property type="match status" value="1"/>
</dbReference>
<dbReference type="GO" id="GO:0004672">
    <property type="term" value="F:protein kinase activity"/>
    <property type="evidence" value="ECO:0007669"/>
    <property type="project" value="InterPro"/>
</dbReference>
<dbReference type="Gene3D" id="1.10.510.10">
    <property type="entry name" value="Transferase(Phosphotransferase) domain 1"/>
    <property type="match status" value="1"/>
</dbReference>
<dbReference type="PROSITE" id="PS50011">
    <property type="entry name" value="PROTEIN_KINASE_DOM"/>
    <property type="match status" value="1"/>
</dbReference>
<organism evidence="2 3">
    <name type="scientific">Extremus antarcticus</name>
    <dbReference type="NCBI Taxonomy" id="702011"/>
    <lineage>
        <taxon>Eukaryota</taxon>
        <taxon>Fungi</taxon>
        <taxon>Dikarya</taxon>
        <taxon>Ascomycota</taxon>
        <taxon>Pezizomycotina</taxon>
        <taxon>Dothideomycetes</taxon>
        <taxon>Dothideomycetidae</taxon>
        <taxon>Mycosphaerellales</taxon>
        <taxon>Extremaceae</taxon>
        <taxon>Extremus</taxon>
    </lineage>
</organism>
<dbReference type="GO" id="GO:0005524">
    <property type="term" value="F:ATP binding"/>
    <property type="evidence" value="ECO:0007669"/>
    <property type="project" value="InterPro"/>
</dbReference>
<reference evidence="2" key="1">
    <citation type="submission" date="2023-04" db="EMBL/GenBank/DDBJ databases">
        <title>Black Yeasts Isolated from many extreme environments.</title>
        <authorList>
            <person name="Coleine C."/>
            <person name="Stajich J.E."/>
            <person name="Selbmann L."/>
        </authorList>
    </citation>
    <scope>NUCLEOTIDE SEQUENCE</scope>
    <source>
        <strain evidence="2">CCFEE 5312</strain>
    </source>
</reference>
<dbReference type="Proteomes" id="UP001271007">
    <property type="component" value="Unassembled WGS sequence"/>
</dbReference>
<feature type="domain" description="Protein kinase" evidence="1">
    <location>
        <begin position="1"/>
        <end position="228"/>
    </location>
</feature>
<gene>
    <name evidence="2" type="ORF">LTR09_008174</name>
</gene>
<protein>
    <recommendedName>
        <fullName evidence="1">Protein kinase domain-containing protein</fullName>
    </recommendedName>
</protein>
<dbReference type="SUPFAM" id="SSF56112">
    <property type="entry name" value="Protein kinase-like (PK-like)"/>
    <property type="match status" value="1"/>
</dbReference>